<keyword evidence="2" id="KW-0238">DNA-binding</keyword>
<dbReference type="InterPro" id="IPR050397">
    <property type="entry name" value="Env_Response_Regulators"/>
</dbReference>
<dbReference type="SUPFAM" id="SSF51206">
    <property type="entry name" value="cAMP-binding domain-like"/>
    <property type="match status" value="1"/>
</dbReference>
<name>G2E7C7_9GAMM</name>
<dbReference type="PANTHER" id="PTHR24567">
    <property type="entry name" value="CRP FAMILY TRANSCRIPTIONAL REGULATORY PROTEIN"/>
    <property type="match status" value="1"/>
</dbReference>
<dbReference type="InterPro" id="IPR000595">
    <property type="entry name" value="cNMP-bd_dom"/>
</dbReference>
<dbReference type="SUPFAM" id="SSF46785">
    <property type="entry name" value="Winged helix' DNA-binding domain"/>
    <property type="match status" value="1"/>
</dbReference>
<dbReference type="PANTHER" id="PTHR24567:SF74">
    <property type="entry name" value="HTH-TYPE TRANSCRIPTIONAL REGULATOR ARCR"/>
    <property type="match status" value="1"/>
</dbReference>
<sequence length="221" mass="23852">MHPASLAPTTPRFADDPGINPALAACIESATVRSYPKGAILMSEGDPGGFLLLVLSGRVKVYNSDEKGRALVLDECGPGEILGEIAMDGGTRCASVMTTETTRCAMLSHAELSKRLTADPALAMALIELLIQRARAATHRAKELALANVYQRVARLLESLAQSQAEGDVKVCHGLSRQDIADRVGASRDMVRRVFNTLIEGNYLEVEGRNIRLLKKLPADW</sequence>
<feature type="domain" description="Cyclic nucleotide-binding" evidence="4">
    <location>
        <begin position="33"/>
        <end position="133"/>
    </location>
</feature>
<dbReference type="Pfam" id="PF13545">
    <property type="entry name" value="HTH_Crp_2"/>
    <property type="match status" value="1"/>
</dbReference>
<keyword evidence="3" id="KW-0804">Transcription</keyword>
<organism evidence="6 7">
    <name type="scientific">Thiorhodococcus drewsii AZ1</name>
    <dbReference type="NCBI Taxonomy" id="765913"/>
    <lineage>
        <taxon>Bacteria</taxon>
        <taxon>Pseudomonadati</taxon>
        <taxon>Pseudomonadota</taxon>
        <taxon>Gammaproteobacteria</taxon>
        <taxon>Chromatiales</taxon>
        <taxon>Chromatiaceae</taxon>
        <taxon>Thiorhodococcus</taxon>
    </lineage>
</organism>
<accession>G2E7C7</accession>
<dbReference type="CDD" id="cd00038">
    <property type="entry name" value="CAP_ED"/>
    <property type="match status" value="1"/>
</dbReference>
<dbReference type="OrthoDB" id="6881322at2"/>
<evidence type="ECO:0000313" key="7">
    <source>
        <dbReference type="Proteomes" id="UP000004200"/>
    </source>
</evidence>
<proteinExistence type="predicted"/>
<dbReference type="Pfam" id="PF00027">
    <property type="entry name" value="cNMP_binding"/>
    <property type="match status" value="1"/>
</dbReference>
<evidence type="ECO:0000256" key="1">
    <source>
        <dbReference type="ARBA" id="ARBA00023015"/>
    </source>
</evidence>
<dbReference type="SMART" id="SM00100">
    <property type="entry name" value="cNMP"/>
    <property type="match status" value="1"/>
</dbReference>
<evidence type="ECO:0000259" key="5">
    <source>
        <dbReference type="PROSITE" id="PS51063"/>
    </source>
</evidence>
<feature type="domain" description="HTH crp-type" evidence="5">
    <location>
        <begin position="147"/>
        <end position="217"/>
    </location>
</feature>
<dbReference type="InterPro" id="IPR012318">
    <property type="entry name" value="HTH_CRP"/>
</dbReference>
<dbReference type="PROSITE" id="PS51063">
    <property type="entry name" value="HTH_CRP_2"/>
    <property type="match status" value="1"/>
</dbReference>
<dbReference type="Proteomes" id="UP000004200">
    <property type="component" value="Unassembled WGS sequence"/>
</dbReference>
<keyword evidence="1" id="KW-0805">Transcription regulation</keyword>
<evidence type="ECO:0000256" key="2">
    <source>
        <dbReference type="ARBA" id="ARBA00023125"/>
    </source>
</evidence>
<evidence type="ECO:0000256" key="3">
    <source>
        <dbReference type="ARBA" id="ARBA00023163"/>
    </source>
</evidence>
<dbReference type="RefSeq" id="WP_007042903.1">
    <property type="nucleotide sequence ID" value="NZ_AFWT01000050.1"/>
</dbReference>
<dbReference type="eggNOG" id="COG0664">
    <property type="taxonomic scope" value="Bacteria"/>
</dbReference>
<reference evidence="6 7" key="1">
    <citation type="submission" date="2011-06" db="EMBL/GenBank/DDBJ databases">
        <title>The draft genome of Thiorhodococcus drewsii AZ1.</title>
        <authorList>
            <consortium name="US DOE Joint Genome Institute (JGI-PGF)"/>
            <person name="Lucas S."/>
            <person name="Han J."/>
            <person name="Lapidus A."/>
            <person name="Cheng J.-F."/>
            <person name="Goodwin L."/>
            <person name="Pitluck S."/>
            <person name="Peters L."/>
            <person name="Land M.L."/>
            <person name="Hauser L."/>
            <person name="Vogl K."/>
            <person name="Liu Z."/>
            <person name="Imhoff J."/>
            <person name="Thiel V."/>
            <person name="Frigaard N.-U."/>
            <person name="Bryant D.A."/>
            <person name="Woyke T.J."/>
        </authorList>
    </citation>
    <scope>NUCLEOTIDE SEQUENCE [LARGE SCALE GENOMIC DNA]</scope>
    <source>
        <strain evidence="6 7">AZ1</strain>
    </source>
</reference>
<dbReference type="InterPro" id="IPR018490">
    <property type="entry name" value="cNMP-bd_dom_sf"/>
</dbReference>
<dbReference type="STRING" id="765913.ThidrDRAFT_4190"/>
<gene>
    <name evidence="6" type="ORF">ThidrDRAFT_4190</name>
</gene>
<dbReference type="Gene3D" id="2.60.120.10">
    <property type="entry name" value="Jelly Rolls"/>
    <property type="match status" value="1"/>
</dbReference>
<dbReference type="InterPro" id="IPR036390">
    <property type="entry name" value="WH_DNA-bd_sf"/>
</dbReference>
<dbReference type="EMBL" id="AFWT01000050">
    <property type="protein sequence ID" value="EGV27966.1"/>
    <property type="molecule type" value="Genomic_DNA"/>
</dbReference>
<evidence type="ECO:0000313" key="6">
    <source>
        <dbReference type="EMBL" id="EGV27966.1"/>
    </source>
</evidence>
<dbReference type="GO" id="GO:0005829">
    <property type="term" value="C:cytosol"/>
    <property type="evidence" value="ECO:0007669"/>
    <property type="project" value="TreeGrafter"/>
</dbReference>
<comment type="caution">
    <text evidence="6">The sequence shown here is derived from an EMBL/GenBank/DDBJ whole genome shotgun (WGS) entry which is preliminary data.</text>
</comment>
<protein>
    <submittedName>
        <fullName evidence="6">Transcriptional regulator, Crp/Fnr family</fullName>
    </submittedName>
</protein>
<dbReference type="GO" id="GO:0003677">
    <property type="term" value="F:DNA binding"/>
    <property type="evidence" value="ECO:0007669"/>
    <property type="project" value="UniProtKB-KW"/>
</dbReference>
<dbReference type="AlphaFoldDB" id="G2E7C7"/>
<dbReference type="GO" id="GO:0003700">
    <property type="term" value="F:DNA-binding transcription factor activity"/>
    <property type="evidence" value="ECO:0007669"/>
    <property type="project" value="TreeGrafter"/>
</dbReference>
<dbReference type="InterPro" id="IPR014710">
    <property type="entry name" value="RmlC-like_jellyroll"/>
</dbReference>
<keyword evidence="7" id="KW-1185">Reference proteome</keyword>
<dbReference type="PROSITE" id="PS50042">
    <property type="entry name" value="CNMP_BINDING_3"/>
    <property type="match status" value="1"/>
</dbReference>
<evidence type="ECO:0000259" key="4">
    <source>
        <dbReference type="PROSITE" id="PS50042"/>
    </source>
</evidence>
<dbReference type="SMART" id="SM00419">
    <property type="entry name" value="HTH_CRP"/>
    <property type="match status" value="1"/>
</dbReference>